<name>E4X759_OIKDI</name>
<dbReference type="AlphaFoldDB" id="E4X759"/>
<dbReference type="Gene3D" id="1.10.287.1490">
    <property type="match status" value="1"/>
</dbReference>
<proteinExistence type="predicted"/>
<evidence type="ECO:0000313" key="2">
    <source>
        <dbReference type="EMBL" id="CBY07850.1"/>
    </source>
</evidence>
<evidence type="ECO:0000256" key="1">
    <source>
        <dbReference type="SAM" id="Coils"/>
    </source>
</evidence>
<organism evidence="2">
    <name type="scientific">Oikopleura dioica</name>
    <name type="common">Tunicate</name>
    <dbReference type="NCBI Taxonomy" id="34765"/>
    <lineage>
        <taxon>Eukaryota</taxon>
        <taxon>Metazoa</taxon>
        <taxon>Chordata</taxon>
        <taxon>Tunicata</taxon>
        <taxon>Appendicularia</taxon>
        <taxon>Copelata</taxon>
        <taxon>Oikopleuridae</taxon>
        <taxon>Oikopleura</taxon>
    </lineage>
</organism>
<gene>
    <name evidence="2" type="ORF">GSOID_T00003205001</name>
</gene>
<dbReference type="EMBL" id="FN653027">
    <property type="protein sequence ID" value="CBY07850.1"/>
    <property type="molecule type" value="Genomic_DNA"/>
</dbReference>
<protein>
    <submittedName>
        <fullName evidence="2">Uncharacterized protein</fullName>
    </submittedName>
</protein>
<feature type="coiled-coil region" evidence="1">
    <location>
        <begin position="695"/>
        <end position="812"/>
    </location>
</feature>
<accession>E4X759</accession>
<dbReference type="InParanoid" id="E4X759"/>
<feature type="coiled-coil region" evidence="1">
    <location>
        <begin position="1"/>
        <end position="138"/>
    </location>
</feature>
<sequence>MEQERERLARERRKAEDELDRIDSELAKTKGREYERIKSENASLREELEQTRATHDNYLKLQDNHKQLQEHLAQATSNFESFRDATLNGEIPSKRKISQLEEDINLTQKALEESETQNAKMQARIRQLLDEKEAEQSQFRKLYESAIQDSNGKTEDLVGKLNQEIESRGVLIVENKKQWEDEKEEMEAKIHELEKDIEYYSDVIKTAKEEAEESAASAQQIEGELNDKINQLTRDLNGERTRVDALSLQIIGKENDVKELSGRVATMVSVQDQMAEMSKEWSEKLEAMSTAKAMLVAERNQMKESAKSEGERNEKLSTQIEALRNSLEEQEANTLSMEEIIVDLKRRDDQSREILDRRDDEIKLLKTRTEHLEDLEIKIQDLQTHCETQEACFNAEREVFNRENEHAKEEIESLVKDYEIFAVQLADKDEKLKIFTAVQEQLQEVTSERNQLKGLMEAKTAELNKFRSELAEAKEKSQNVTEKFEIFKGQANSKHVEISETIAVQAAQKTATEVQLKEMREHLEAQKEHLANNQMESEKLRAEIDVLNSVKAEGEDRCKELENKCKALSVFKKELDDLQETHGIVIEEYNILEKELKEAKIDGEQLRSKAETLEASLAKALAGEALAAGGIDELESKMSDLLHEKQSLEDELLELKKREAVVTNNLAPLVRKLSSDEPDSLEEHPLDLTDVEHFQEALQKRDRNHEDEVDRLASELDEANSALEAKSAENSNLVQELNSARKDCDQLAGEIVSQHKRLTEEREKFETENQKKIVQIYNEKNVEMEEMEEIYNKQLNEKVSEFNSRIKGSRSKKGKYL</sequence>
<keyword evidence="3" id="KW-1185">Reference proteome</keyword>
<dbReference type="Proteomes" id="UP000001307">
    <property type="component" value="Unassembled WGS sequence"/>
</dbReference>
<keyword evidence="1" id="KW-0175">Coiled coil</keyword>
<evidence type="ECO:0000313" key="3">
    <source>
        <dbReference type="Proteomes" id="UP000001307"/>
    </source>
</evidence>
<feature type="coiled-coil region" evidence="1">
    <location>
        <begin position="306"/>
        <end position="483"/>
    </location>
</feature>
<feature type="coiled-coil region" evidence="1">
    <location>
        <begin position="176"/>
        <end position="249"/>
    </location>
</feature>
<feature type="coiled-coil region" evidence="1">
    <location>
        <begin position="513"/>
        <end position="665"/>
    </location>
</feature>
<reference evidence="2" key="1">
    <citation type="journal article" date="2010" name="Science">
        <title>Plasticity of animal genome architecture unmasked by rapid evolution of a pelagic tunicate.</title>
        <authorList>
            <person name="Denoeud F."/>
            <person name="Henriet S."/>
            <person name="Mungpakdee S."/>
            <person name="Aury J.M."/>
            <person name="Da Silva C."/>
            <person name="Brinkmann H."/>
            <person name="Mikhaleva J."/>
            <person name="Olsen L.C."/>
            <person name="Jubin C."/>
            <person name="Canestro C."/>
            <person name="Bouquet J.M."/>
            <person name="Danks G."/>
            <person name="Poulain J."/>
            <person name="Campsteijn C."/>
            <person name="Adamski M."/>
            <person name="Cross I."/>
            <person name="Yadetie F."/>
            <person name="Muffato M."/>
            <person name="Louis A."/>
            <person name="Butcher S."/>
            <person name="Tsagkogeorga G."/>
            <person name="Konrad A."/>
            <person name="Singh S."/>
            <person name="Jensen M.F."/>
            <person name="Cong E.H."/>
            <person name="Eikeseth-Otteraa H."/>
            <person name="Noel B."/>
            <person name="Anthouard V."/>
            <person name="Porcel B.M."/>
            <person name="Kachouri-Lafond R."/>
            <person name="Nishino A."/>
            <person name="Ugolini M."/>
            <person name="Chourrout P."/>
            <person name="Nishida H."/>
            <person name="Aasland R."/>
            <person name="Huzurbazar S."/>
            <person name="Westhof E."/>
            <person name="Delsuc F."/>
            <person name="Lehrach H."/>
            <person name="Reinhardt R."/>
            <person name="Weissenbach J."/>
            <person name="Roy S.W."/>
            <person name="Artiguenave F."/>
            <person name="Postlethwait J.H."/>
            <person name="Manak J.R."/>
            <person name="Thompson E.M."/>
            <person name="Jaillon O."/>
            <person name="Du Pasquier L."/>
            <person name="Boudinot P."/>
            <person name="Liberles D.A."/>
            <person name="Volff J.N."/>
            <person name="Philippe H."/>
            <person name="Lenhard B."/>
            <person name="Roest Crollius H."/>
            <person name="Wincker P."/>
            <person name="Chourrout D."/>
        </authorList>
    </citation>
    <scope>NUCLEOTIDE SEQUENCE [LARGE SCALE GENOMIC DNA]</scope>
</reference>